<keyword evidence="1" id="KW-0472">Membrane</keyword>
<sequence length="84" mass="9183">MTFSYAARILAYLILLVGAWQVVIGLVIANELLLPYEEALRRYTPGAPSSGSVIDKGIYKLVVAVALGTLAEISFRLLKMRGEQ</sequence>
<dbReference type="Proteomes" id="UP000305673">
    <property type="component" value="Chromosome"/>
</dbReference>
<accession>A0ABX6PHV0</accession>
<dbReference type="EMBL" id="CP054021">
    <property type="protein sequence ID" value="QKK18681.1"/>
    <property type="molecule type" value="Genomic_DNA"/>
</dbReference>
<gene>
    <name evidence="2" type="ORF">FFM53_020450</name>
</gene>
<reference evidence="2 3" key="1">
    <citation type="submission" date="2020-05" db="EMBL/GenBank/DDBJ databases">
        <title>Genome sequences of pea root nodulating Rhizobium spp.</title>
        <authorList>
            <person name="Rahi P."/>
        </authorList>
    </citation>
    <scope>NUCLEOTIDE SEQUENCE [LARGE SCALE GENOMIC DNA]</scope>
    <source>
        <strain evidence="3">JKLM 12A2</strain>
    </source>
</reference>
<evidence type="ECO:0000313" key="3">
    <source>
        <dbReference type="Proteomes" id="UP000305673"/>
    </source>
</evidence>
<keyword evidence="1" id="KW-0812">Transmembrane</keyword>
<feature type="transmembrane region" description="Helical" evidence="1">
    <location>
        <begin position="9"/>
        <end position="29"/>
    </location>
</feature>
<protein>
    <recommendedName>
        <fullName evidence="4">DUF4149 domain-containing protein</fullName>
    </recommendedName>
</protein>
<evidence type="ECO:0008006" key="4">
    <source>
        <dbReference type="Google" id="ProtNLM"/>
    </source>
</evidence>
<keyword evidence="1" id="KW-1133">Transmembrane helix</keyword>
<proteinExistence type="predicted"/>
<feature type="transmembrane region" description="Helical" evidence="1">
    <location>
        <begin position="58"/>
        <end position="78"/>
    </location>
</feature>
<name>A0ABX6PHV0_9HYPH</name>
<evidence type="ECO:0000313" key="2">
    <source>
        <dbReference type="EMBL" id="QKK18681.1"/>
    </source>
</evidence>
<dbReference type="RefSeq" id="WP_138387031.1">
    <property type="nucleotide sequence ID" value="NZ_CP054021.1"/>
</dbReference>
<keyword evidence="3" id="KW-1185">Reference proteome</keyword>
<evidence type="ECO:0000256" key="1">
    <source>
        <dbReference type="SAM" id="Phobius"/>
    </source>
</evidence>
<organism evidence="2 3">
    <name type="scientific">Rhizobium indicum</name>
    <dbReference type="NCBI Taxonomy" id="2583231"/>
    <lineage>
        <taxon>Bacteria</taxon>
        <taxon>Pseudomonadati</taxon>
        <taxon>Pseudomonadota</taxon>
        <taxon>Alphaproteobacteria</taxon>
        <taxon>Hyphomicrobiales</taxon>
        <taxon>Rhizobiaceae</taxon>
        <taxon>Rhizobium/Agrobacterium group</taxon>
        <taxon>Rhizobium</taxon>
    </lineage>
</organism>